<accession>A0A429Z9R7</accession>
<keyword evidence="4 6" id="KW-1133">Transmembrane helix</keyword>
<dbReference type="PANTHER" id="PTHR34478">
    <property type="entry name" value="PROTEIN LEMA"/>
    <property type="match status" value="1"/>
</dbReference>
<comment type="subcellular location">
    <subcellularLocation>
        <location evidence="1">Membrane</location>
        <topology evidence="1">Single-pass membrane protein</topology>
    </subcellularLocation>
</comment>
<evidence type="ECO:0000256" key="2">
    <source>
        <dbReference type="ARBA" id="ARBA00008854"/>
    </source>
</evidence>
<dbReference type="RefSeq" id="WP_125943025.1">
    <property type="nucleotide sequence ID" value="NZ_PXZH01000001.1"/>
</dbReference>
<dbReference type="GO" id="GO:0016020">
    <property type="term" value="C:membrane"/>
    <property type="evidence" value="ECO:0007669"/>
    <property type="project" value="UniProtKB-SubCell"/>
</dbReference>
<keyword evidence="5 6" id="KW-0472">Membrane</keyword>
<protein>
    <submittedName>
        <fullName evidence="7">LemA family protein</fullName>
    </submittedName>
</protein>
<proteinExistence type="inferred from homology"/>
<dbReference type="AlphaFoldDB" id="A0A429Z9R7"/>
<dbReference type="PANTHER" id="PTHR34478:SF2">
    <property type="entry name" value="MEMBRANE PROTEIN"/>
    <property type="match status" value="1"/>
</dbReference>
<dbReference type="InterPro" id="IPR007156">
    <property type="entry name" value="MamQ_LemA"/>
</dbReference>
<dbReference type="Proteomes" id="UP000277864">
    <property type="component" value="Unassembled WGS sequence"/>
</dbReference>
<evidence type="ECO:0000256" key="1">
    <source>
        <dbReference type="ARBA" id="ARBA00004167"/>
    </source>
</evidence>
<evidence type="ECO:0000313" key="7">
    <source>
        <dbReference type="EMBL" id="RST90413.1"/>
    </source>
</evidence>
<dbReference type="EMBL" id="PXZH01000001">
    <property type="protein sequence ID" value="RST90413.1"/>
    <property type="molecule type" value="Genomic_DNA"/>
</dbReference>
<keyword evidence="8" id="KW-1185">Reference proteome</keyword>
<dbReference type="Gene3D" id="1.20.1440.20">
    <property type="entry name" value="LemA-like domain"/>
    <property type="match status" value="1"/>
</dbReference>
<evidence type="ECO:0000313" key="8">
    <source>
        <dbReference type="Proteomes" id="UP000277864"/>
    </source>
</evidence>
<dbReference type="InterPro" id="IPR023353">
    <property type="entry name" value="LemA-like_dom_sf"/>
</dbReference>
<sequence>MKQGKKTGLIVGIVALLIVLYGVVTYNGFVAKEAEVDKQWAQVESKLQRRYDLIPNLVNSVKGSMKQEKEVFGEIADARAQMSGAKGVKQVSEASNNLEGALSRLLVVMENYPELKSNDNVKTLMTQLEGTENRISVERDRYNQAVKEYNVSVRKFPKSVVAGVAGFEKKDYFEADKGAEKAPQVDFNDK</sequence>
<dbReference type="OrthoDB" id="9804152at2"/>
<evidence type="ECO:0000256" key="5">
    <source>
        <dbReference type="ARBA" id="ARBA00023136"/>
    </source>
</evidence>
<comment type="caution">
    <text evidence="7">The sequence shown here is derived from an EMBL/GenBank/DDBJ whole genome shotgun (WGS) entry which is preliminary data.</text>
</comment>
<dbReference type="SUPFAM" id="SSF140478">
    <property type="entry name" value="LemA-like"/>
    <property type="match status" value="1"/>
</dbReference>
<reference evidence="7 8" key="1">
    <citation type="submission" date="2018-03" db="EMBL/GenBank/DDBJ databases">
        <authorList>
            <person name="Gulvik C.A."/>
        </authorList>
    </citation>
    <scope>NUCLEOTIDE SEQUENCE [LARGE SCALE GENOMIC DNA]</scope>
    <source>
        <strain evidence="7 8">JCM 31581</strain>
    </source>
</reference>
<keyword evidence="3 6" id="KW-0812">Transmembrane</keyword>
<evidence type="ECO:0000256" key="6">
    <source>
        <dbReference type="SAM" id="Phobius"/>
    </source>
</evidence>
<comment type="similarity">
    <text evidence="2">Belongs to the LemA family.</text>
</comment>
<gene>
    <name evidence="7" type="ORF">C7P63_04875</name>
</gene>
<dbReference type="Pfam" id="PF04011">
    <property type="entry name" value="LemA"/>
    <property type="match status" value="1"/>
</dbReference>
<name>A0A429Z9R7_9ENTE</name>
<evidence type="ECO:0000256" key="3">
    <source>
        <dbReference type="ARBA" id="ARBA00022692"/>
    </source>
</evidence>
<organism evidence="7 8">
    <name type="scientific">Vagococcus humatus</name>
    <dbReference type="NCBI Taxonomy" id="1889241"/>
    <lineage>
        <taxon>Bacteria</taxon>
        <taxon>Bacillati</taxon>
        <taxon>Bacillota</taxon>
        <taxon>Bacilli</taxon>
        <taxon>Lactobacillales</taxon>
        <taxon>Enterococcaceae</taxon>
        <taxon>Vagococcus</taxon>
    </lineage>
</organism>
<evidence type="ECO:0000256" key="4">
    <source>
        <dbReference type="ARBA" id="ARBA00022989"/>
    </source>
</evidence>
<feature type="transmembrane region" description="Helical" evidence="6">
    <location>
        <begin position="7"/>
        <end position="29"/>
    </location>
</feature>